<evidence type="ECO:0000256" key="1">
    <source>
        <dbReference type="SAM" id="SignalP"/>
    </source>
</evidence>
<feature type="chain" id="PRO_5019277422" description="Partial AB-hydrolase lipase domain-containing protein" evidence="1">
    <location>
        <begin position="18"/>
        <end position="145"/>
    </location>
</feature>
<feature type="signal peptide" evidence="1">
    <location>
        <begin position="1"/>
        <end position="17"/>
    </location>
</feature>
<proteinExistence type="predicted"/>
<comment type="caution">
    <text evidence="3">The sequence shown here is derived from an EMBL/GenBank/DDBJ whole genome shotgun (WGS) entry which is preliminary data.</text>
</comment>
<organism evidence="3 4">
    <name type="scientific">Ensete ventricosum</name>
    <name type="common">Abyssinian banana</name>
    <name type="synonym">Musa ensete</name>
    <dbReference type="NCBI Taxonomy" id="4639"/>
    <lineage>
        <taxon>Eukaryota</taxon>
        <taxon>Viridiplantae</taxon>
        <taxon>Streptophyta</taxon>
        <taxon>Embryophyta</taxon>
        <taxon>Tracheophyta</taxon>
        <taxon>Spermatophyta</taxon>
        <taxon>Magnoliopsida</taxon>
        <taxon>Liliopsida</taxon>
        <taxon>Zingiberales</taxon>
        <taxon>Musaceae</taxon>
        <taxon>Ensete</taxon>
    </lineage>
</organism>
<evidence type="ECO:0000313" key="4">
    <source>
        <dbReference type="Proteomes" id="UP000287651"/>
    </source>
</evidence>
<dbReference type="Pfam" id="PF04083">
    <property type="entry name" value="Abhydro_lipase"/>
    <property type="match status" value="1"/>
</dbReference>
<evidence type="ECO:0000259" key="2">
    <source>
        <dbReference type="Pfam" id="PF04083"/>
    </source>
</evidence>
<reference evidence="3 4" key="1">
    <citation type="journal article" date="2014" name="Agronomy (Basel)">
        <title>A Draft Genome Sequence for Ensete ventricosum, the Drought-Tolerant Tree Against Hunger.</title>
        <authorList>
            <person name="Harrison J."/>
            <person name="Moore K.A."/>
            <person name="Paszkiewicz K."/>
            <person name="Jones T."/>
            <person name="Grant M."/>
            <person name="Ambacheew D."/>
            <person name="Muzemil S."/>
            <person name="Studholme D.J."/>
        </authorList>
    </citation>
    <scope>NUCLEOTIDE SEQUENCE [LARGE SCALE GENOMIC DNA]</scope>
</reference>
<dbReference type="AlphaFoldDB" id="A0A426Y4G0"/>
<accession>A0A426Y4G0</accession>
<keyword evidence="1" id="KW-0732">Signal</keyword>
<dbReference type="Proteomes" id="UP000287651">
    <property type="component" value="Unassembled WGS sequence"/>
</dbReference>
<sequence>MGFRCWLLVITFVLSMGFHCELAGAHGQRQPLQSPEAADNGVCTAVVNPQGYECQEYEVVDLLRPMQVKTQDGYILTMHRIPQARGGGSAGKRQPVLLQHGVLMVRFREQSACVAMHACIVRCLLRHSSSSSSSSSDDDDDDDDD</sequence>
<feature type="domain" description="Partial AB-hydrolase lipase" evidence="2">
    <location>
        <begin position="67"/>
        <end position="104"/>
    </location>
</feature>
<dbReference type="EMBL" id="AMZH03015049">
    <property type="protein sequence ID" value="RRT46643.1"/>
    <property type="molecule type" value="Genomic_DNA"/>
</dbReference>
<dbReference type="GO" id="GO:0006629">
    <property type="term" value="P:lipid metabolic process"/>
    <property type="evidence" value="ECO:0007669"/>
    <property type="project" value="InterPro"/>
</dbReference>
<dbReference type="InterPro" id="IPR006693">
    <property type="entry name" value="AB_hydrolase_lipase"/>
</dbReference>
<gene>
    <name evidence="3" type="ORF">B296_00051197</name>
</gene>
<dbReference type="InterPro" id="IPR029058">
    <property type="entry name" value="AB_hydrolase_fold"/>
</dbReference>
<name>A0A426Y4G0_ENSVE</name>
<protein>
    <recommendedName>
        <fullName evidence="2">Partial AB-hydrolase lipase domain-containing protein</fullName>
    </recommendedName>
</protein>
<dbReference type="Gene3D" id="3.40.50.1820">
    <property type="entry name" value="alpha/beta hydrolase"/>
    <property type="match status" value="1"/>
</dbReference>
<evidence type="ECO:0000313" key="3">
    <source>
        <dbReference type="EMBL" id="RRT46643.1"/>
    </source>
</evidence>